<dbReference type="AlphaFoldDB" id="A0A1I7GI54"/>
<dbReference type="OrthoDB" id="8585740at2"/>
<organism evidence="7 8">
    <name type="scientific">Eubacterium pyruvativorans</name>
    <dbReference type="NCBI Taxonomy" id="155865"/>
    <lineage>
        <taxon>Bacteria</taxon>
        <taxon>Bacillati</taxon>
        <taxon>Bacillota</taxon>
        <taxon>Clostridia</taxon>
        <taxon>Eubacteriales</taxon>
        <taxon>Eubacteriaceae</taxon>
        <taxon>Eubacterium</taxon>
    </lineage>
</organism>
<evidence type="ECO:0000256" key="1">
    <source>
        <dbReference type="ARBA" id="ARBA00004141"/>
    </source>
</evidence>
<feature type="transmembrane region" description="Helical" evidence="6">
    <location>
        <begin position="229"/>
        <end position="248"/>
    </location>
</feature>
<name>A0A1I7GI54_9FIRM</name>
<dbReference type="PANTHER" id="PTHR34857:SF2">
    <property type="entry name" value="SLL0384 PROTEIN"/>
    <property type="match status" value="1"/>
</dbReference>
<keyword evidence="5 6" id="KW-0472">Membrane</keyword>
<proteinExistence type="predicted"/>
<feature type="transmembrane region" description="Helical" evidence="6">
    <location>
        <begin position="37"/>
        <end position="57"/>
    </location>
</feature>
<evidence type="ECO:0000256" key="6">
    <source>
        <dbReference type="SAM" id="Phobius"/>
    </source>
</evidence>
<accession>A0A1I7GI54</accession>
<feature type="transmembrane region" description="Helical" evidence="6">
    <location>
        <begin position="78"/>
        <end position="98"/>
    </location>
</feature>
<keyword evidence="4 6" id="KW-1133">Transmembrane helix</keyword>
<keyword evidence="2" id="KW-1003">Cell membrane</keyword>
<comment type="subcellular location">
    <subcellularLocation>
        <location evidence="1">Membrane</location>
        <topology evidence="1">Multi-pass membrane protein</topology>
    </subcellularLocation>
</comment>
<dbReference type="InterPro" id="IPR003339">
    <property type="entry name" value="ABC/ECF_trnsptr_transmembrane"/>
</dbReference>
<keyword evidence="3 6" id="KW-0812">Transmembrane</keyword>
<dbReference type="CDD" id="cd16914">
    <property type="entry name" value="EcfT"/>
    <property type="match status" value="1"/>
</dbReference>
<dbReference type="Proteomes" id="UP000198817">
    <property type="component" value="Unassembled WGS sequence"/>
</dbReference>
<keyword evidence="8" id="KW-1185">Reference proteome</keyword>
<reference evidence="7 8" key="1">
    <citation type="submission" date="2016-10" db="EMBL/GenBank/DDBJ databases">
        <authorList>
            <person name="de Groot N.N."/>
        </authorList>
    </citation>
    <scope>NUCLEOTIDE SEQUENCE [LARGE SCALE GENOMIC DNA]</scope>
    <source>
        <strain evidence="7 8">KHGC13</strain>
    </source>
</reference>
<dbReference type="STRING" id="155865.SAMN05216515_10917"/>
<dbReference type="EMBL" id="FPBT01000007">
    <property type="protein sequence ID" value="SFU48119.1"/>
    <property type="molecule type" value="Genomic_DNA"/>
</dbReference>
<protein>
    <submittedName>
        <fullName evidence="7">Cobalt/nickel transport system permease protein</fullName>
    </submittedName>
</protein>
<evidence type="ECO:0000313" key="7">
    <source>
        <dbReference type="EMBL" id="SFU48119.1"/>
    </source>
</evidence>
<evidence type="ECO:0000313" key="8">
    <source>
        <dbReference type="Proteomes" id="UP000198817"/>
    </source>
</evidence>
<evidence type="ECO:0000256" key="3">
    <source>
        <dbReference type="ARBA" id="ARBA00022692"/>
    </source>
</evidence>
<dbReference type="Pfam" id="PF02361">
    <property type="entry name" value="CbiQ"/>
    <property type="match status" value="1"/>
</dbReference>
<dbReference type="GO" id="GO:0005886">
    <property type="term" value="C:plasma membrane"/>
    <property type="evidence" value="ECO:0007669"/>
    <property type="project" value="UniProtKB-ARBA"/>
</dbReference>
<sequence>MIYRKMSAGVLRVLSRIREHDRAWKNNTQNPAPWTRLLAALTAILLSALSWNAFFVLTILAEELLRLALLPAEAVRRVTGTVLSAAVFTALIMMPGVFLGHPSALMTVTLRAGVSVLILANLNEIVSWKEMTGTLRQCHVPDVFLFTLDSTIRFLVLLGRFSERILEAVDLRTVRPADWRSAGVGGILGTTFLKSQKMSREMAEAMACRCFNGEYPSLGRKWSRGRSGAILLLIPVMAAWFVYCQKAIGL</sequence>
<evidence type="ECO:0000256" key="2">
    <source>
        <dbReference type="ARBA" id="ARBA00022475"/>
    </source>
</evidence>
<dbReference type="PANTHER" id="PTHR34857">
    <property type="entry name" value="SLL0384 PROTEIN"/>
    <property type="match status" value="1"/>
</dbReference>
<dbReference type="InterPro" id="IPR051611">
    <property type="entry name" value="ECF_transporter_component"/>
</dbReference>
<evidence type="ECO:0000256" key="5">
    <source>
        <dbReference type="ARBA" id="ARBA00023136"/>
    </source>
</evidence>
<evidence type="ECO:0000256" key="4">
    <source>
        <dbReference type="ARBA" id="ARBA00022989"/>
    </source>
</evidence>
<dbReference type="RefSeq" id="WP_090470778.1">
    <property type="nucleotide sequence ID" value="NZ_FOWF01000009.1"/>
</dbReference>
<gene>
    <name evidence="7" type="ORF">SAMN05216508_10717</name>
</gene>